<protein>
    <recommendedName>
        <fullName evidence="2">VHS domain-containing protein</fullName>
    </recommendedName>
</protein>
<dbReference type="GO" id="GO:0035091">
    <property type="term" value="F:phosphatidylinositol binding"/>
    <property type="evidence" value="ECO:0007669"/>
    <property type="project" value="InterPro"/>
</dbReference>
<dbReference type="CDD" id="cd03561">
    <property type="entry name" value="VHS"/>
    <property type="match status" value="1"/>
</dbReference>
<evidence type="ECO:0000259" key="2">
    <source>
        <dbReference type="PROSITE" id="PS50179"/>
    </source>
</evidence>
<gene>
    <name evidence="3" type="ORF">SYNPS1DRAFT_22983</name>
</gene>
<accession>A0A4P9YY16</accession>
<dbReference type="AlphaFoldDB" id="A0A4P9YY16"/>
<organism evidence="3 4">
    <name type="scientific">Syncephalis pseudoplumigaleata</name>
    <dbReference type="NCBI Taxonomy" id="1712513"/>
    <lineage>
        <taxon>Eukaryota</taxon>
        <taxon>Fungi</taxon>
        <taxon>Fungi incertae sedis</taxon>
        <taxon>Zoopagomycota</taxon>
        <taxon>Zoopagomycotina</taxon>
        <taxon>Zoopagomycetes</taxon>
        <taxon>Zoopagales</taxon>
        <taxon>Piptocephalidaceae</taxon>
        <taxon>Syncephalis</taxon>
    </lineage>
</organism>
<feature type="region of interest" description="Disordered" evidence="1">
    <location>
        <begin position="150"/>
        <end position="169"/>
    </location>
</feature>
<dbReference type="SMART" id="SM00288">
    <property type="entry name" value="VHS"/>
    <property type="match status" value="1"/>
</dbReference>
<dbReference type="GO" id="GO:0030479">
    <property type="term" value="C:actin cortical patch"/>
    <property type="evidence" value="ECO:0007669"/>
    <property type="project" value="TreeGrafter"/>
</dbReference>
<dbReference type="SUPFAM" id="SSF89009">
    <property type="entry name" value="GAT-like domain"/>
    <property type="match status" value="1"/>
</dbReference>
<dbReference type="GO" id="GO:0051666">
    <property type="term" value="P:actin cortical patch localization"/>
    <property type="evidence" value="ECO:0007669"/>
    <property type="project" value="TreeGrafter"/>
</dbReference>
<feature type="domain" description="VHS" evidence="2">
    <location>
        <begin position="22"/>
        <end position="143"/>
    </location>
</feature>
<keyword evidence="4" id="KW-1185">Reference proteome</keyword>
<dbReference type="GO" id="GO:0007015">
    <property type="term" value="P:actin filament organization"/>
    <property type="evidence" value="ECO:0007669"/>
    <property type="project" value="InterPro"/>
</dbReference>
<feature type="region of interest" description="Disordered" evidence="1">
    <location>
        <begin position="1"/>
        <end position="26"/>
    </location>
</feature>
<proteinExistence type="predicted"/>
<dbReference type="PANTHER" id="PTHR47789">
    <property type="entry name" value="LAS SEVENTEEN-BINDING PROTEIN 5"/>
    <property type="match status" value="1"/>
</dbReference>
<dbReference type="InterPro" id="IPR045007">
    <property type="entry name" value="LSB5"/>
</dbReference>
<evidence type="ECO:0000313" key="3">
    <source>
        <dbReference type="EMBL" id="RKP24986.1"/>
    </source>
</evidence>
<sequence length="331" mass="36201">MTRLSNMFSSSNPVSQAIDTATTPRASQEEDWQLIIDICNMVNSRPEGAKEAAKAVRKRIKSKQANIQLLAITVAQSLFDNCGIKYRVAISTSKFAQTLAELMSSPDTDPAVQSKLYVAITAWAEALRGEPGMEAIPNLYDNLNTITSLTDGNAGANRPRRPHPEPIENMSPEKLEQEITRMGEVCRNSVQMLSESLVYTDPDTEDIRSNELIQASEFYNKCRGLHMEIGRYLSFADTEPYRVTPPTSNVSQNPFDDILAYSDVTAAEAQLGAPMTPMASMPAAPLLPKPSDPSPMGWHVRGMASTSTDNTATTAAPVVTRDEHGNQHAII</sequence>
<dbReference type="EMBL" id="KZ989936">
    <property type="protein sequence ID" value="RKP24986.1"/>
    <property type="molecule type" value="Genomic_DNA"/>
</dbReference>
<evidence type="ECO:0000313" key="4">
    <source>
        <dbReference type="Proteomes" id="UP000278143"/>
    </source>
</evidence>
<dbReference type="InterPro" id="IPR008942">
    <property type="entry name" value="ENTH_VHS"/>
</dbReference>
<name>A0A4P9YY16_9FUNG</name>
<evidence type="ECO:0000256" key="1">
    <source>
        <dbReference type="SAM" id="MobiDB-lite"/>
    </source>
</evidence>
<dbReference type="OrthoDB" id="10255964at2759"/>
<dbReference type="InterPro" id="IPR002014">
    <property type="entry name" value="VHS_dom"/>
</dbReference>
<dbReference type="PANTHER" id="PTHR47789:SF1">
    <property type="entry name" value="LAS SEVENTEEN-BINDING PROTEIN 5"/>
    <property type="match status" value="1"/>
</dbReference>
<dbReference type="SUPFAM" id="SSF48464">
    <property type="entry name" value="ENTH/VHS domain"/>
    <property type="match status" value="1"/>
</dbReference>
<reference evidence="4" key="1">
    <citation type="journal article" date="2018" name="Nat. Microbiol.">
        <title>Leveraging single-cell genomics to expand the fungal tree of life.</title>
        <authorList>
            <person name="Ahrendt S.R."/>
            <person name="Quandt C.A."/>
            <person name="Ciobanu D."/>
            <person name="Clum A."/>
            <person name="Salamov A."/>
            <person name="Andreopoulos B."/>
            <person name="Cheng J.F."/>
            <person name="Woyke T."/>
            <person name="Pelin A."/>
            <person name="Henrissat B."/>
            <person name="Reynolds N.K."/>
            <person name="Benny G.L."/>
            <person name="Smith M.E."/>
            <person name="James T.Y."/>
            <person name="Grigoriev I.V."/>
        </authorList>
    </citation>
    <scope>NUCLEOTIDE SEQUENCE [LARGE SCALE GENOMIC DNA]</scope>
    <source>
        <strain evidence="4">Benny S71-1</strain>
    </source>
</reference>
<dbReference type="Gene3D" id="1.25.40.90">
    <property type="match status" value="1"/>
</dbReference>
<dbReference type="GO" id="GO:0006897">
    <property type="term" value="P:endocytosis"/>
    <property type="evidence" value="ECO:0007669"/>
    <property type="project" value="InterPro"/>
</dbReference>
<dbReference type="GO" id="GO:0007034">
    <property type="term" value="P:vacuolar transport"/>
    <property type="evidence" value="ECO:0007669"/>
    <property type="project" value="UniProtKB-ARBA"/>
</dbReference>
<dbReference type="Pfam" id="PF00790">
    <property type="entry name" value="VHS"/>
    <property type="match status" value="1"/>
</dbReference>
<dbReference type="Proteomes" id="UP000278143">
    <property type="component" value="Unassembled WGS sequence"/>
</dbReference>
<dbReference type="PROSITE" id="PS50179">
    <property type="entry name" value="VHS"/>
    <property type="match status" value="1"/>
</dbReference>
<dbReference type="GO" id="GO:0043130">
    <property type="term" value="F:ubiquitin binding"/>
    <property type="evidence" value="ECO:0007669"/>
    <property type="project" value="InterPro"/>
</dbReference>